<protein>
    <recommendedName>
        <fullName evidence="9">Heparinase II/III-like protein</fullName>
    </recommendedName>
</protein>
<keyword evidence="3" id="KW-0574">Periplasm</keyword>
<evidence type="ECO:0000313" key="7">
    <source>
        <dbReference type="EMBL" id="NYE70875.1"/>
    </source>
</evidence>
<dbReference type="GO" id="GO:0016829">
    <property type="term" value="F:lyase activity"/>
    <property type="evidence" value="ECO:0007669"/>
    <property type="project" value="UniProtKB-KW"/>
</dbReference>
<sequence>MSLFLRALGLSLDGRDTDPAYAAAWRTVRAAADASLTSTLTARGITDRLSGWGHNYYCPEHGGALEFDETQPDRHRCAEFDHEVTGEQFDTGWAYVRNNRLLDHLAASSLATAVTGADPDAERAVEILTGLAEVYAELPRHGTKVGQGRLLAQSLEEAVAATGLARSFALIADRLTRDQQQLIMEQLFRPMADVIADQLMNRTHNIEVWHLAGLASLAVVLDDRPLAYATLNRRHGIRDQLADGVLPDGWWYEGAPGYHFYMLTAVLAAVESYRALGIETDAADTLERMLLTPIETARNDLTVPAFNDGNPALTVAPGLAARSDLYVRGARVCRSTRLDRFLESPLSQGFDRTSSTYLIFGRGGAPSPGPVAGWPVGRRDVLPDSGYAILRRPTAADGGEPDTCVFLKYGPHGGGHGQPDKLEIDLMINGARVIADPGCVAYTHPLHRPWYVQTWSHSTILIDRISQPPIKGTLLGHRPVTPDSFGMIDAQVAFGEKPDPEGVQVLWHQDDPAPVAAYAGVTLRRLLIMTPPALGDYLLDLVLVDADHRHSIDLITHVRGTLITDDPGRPATDRMLLPHFSRVCRVADPTGRTDYVITDDGRPLTRWHAGADELLTAVTPDNPPHQTCASTVERVVGDRALFASALSLGPSGITGLRLLDGGVEVVLDGTSHHWQFDPTLRADPASTRWTEPLLGVSLRS</sequence>
<comment type="caution">
    <text evidence="7">The sequence shown here is derived from an EMBL/GenBank/DDBJ whole genome shotgun (WGS) entry which is preliminary data.</text>
</comment>
<dbReference type="Gene3D" id="2.70.98.70">
    <property type="match status" value="1"/>
</dbReference>
<evidence type="ECO:0000256" key="4">
    <source>
        <dbReference type="ARBA" id="ARBA00023239"/>
    </source>
</evidence>
<evidence type="ECO:0000256" key="1">
    <source>
        <dbReference type="ARBA" id="ARBA00004418"/>
    </source>
</evidence>
<dbReference type="InterPro" id="IPR012480">
    <property type="entry name" value="Hepar_II_III_C"/>
</dbReference>
<evidence type="ECO:0000256" key="3">
    <source>
        <dbReference type="ARBA" id="ARBA00022764"/>
    </source>
</evidence>
<dbReference type="InterPro" id="IPR008929">
    <property type="entry name" value="Chondroitin_lyas"/>
</dbReference>
<keyword evidence="4" id="KW-0456">Lyase</keyword>
<keyword evidence="2" id="KW-0732">Signal</keyword>
<dbReference type="InterPro" id="IPR008397">
    <property type="entry name" value="Alginate_lyase_dom"/>
</dbReference>
<dbReference type="Pfam" id="PF05426">
    <property type="entry name" value="Alginate_lyase"/>
    <property type="match status" value="1"/>
</dbReference>
<dbReference type="Pfam" id="PF07940">
    <property type="entry name" value="Hepar_II_III_C"/>
    <property type="match status" value="1"/>
</dbReference>
<proteinExistence type="predicted"/>
<comment type="subcellular location">
    <subcellularLocation>
        <location evidence="1">Periplasm</location>
    </subcellularLocation>
</comment>
<dbReference type="SUPFAM" id="SSF48230">
    <property type="entry name" value="Chondroitin AC/alginate lyase"/>
    <property type="match status" value="1"/>
</dbReference>
<dbReference type="RefSeq" id="WP_179750647.1">
    <property type="nucleotide sequence ID" value="NZ_JACCBU010000001.1"/>
</dbReference>
<dbReference type="Gene3D" id="1.50.10.100">
    <property type="entry name" value="Chondroitin AC/alginate lyase"/>
    <property type="match status" value="1"/>
</dbReference>
<dbReference type="AlphaFoldDB" id="A0A7Y9LBP9"/>
<feature type="domain" description="Alginate lyase" evidence="5">
    <location>
        <begin position="176"/>
        <end position="279"/>
    </location>
</feature>
<feature type="domain" description="Heparinase II/III-like C-terminal" evidence="6">
    <location>
        <begin position="380"/>
        <end position="531"/>
    </location>
</feature>
<dbReference type="PANTHER" id="PTHR39210">
    <property type="entry name" value="HEPARIN-SULFATE LYASE"/>
    <property type="match status" value="1"/>
</dbReference>
<keyword evidence="8" id="KW-1185">Reference proteome</keyword>
<evidence type="ECO:0000259" key="6">
    <source>
        <dbReference type="Pfam" id="PF07940"/>
    </source>
</evidence>
<evidence type="ECO:0000313" key="8">
    <source>
        <dbReference type="Proteomes" id="UP000569914"/>
    </source>
</evidence>
<evidence type="ECO:0000256" key="2">
    <source>
        <dbReference type="ARBA" id="ARBA00022729"/>
    </source>
</evidence>
<dbReference type="Proteomes" id="UP000569914">
    <property type="component" value="Unassembled WGS sequence"/>
</dbReference>
<accession>A0A7Y9LBP9</accession>
<gene>
    <name evidence="7" type="ORF">BKA15_002204</name>
</gene>
<evidence type="ECO:0000259" key="5">
    <source>
        <dbReference type="Pfam" id="PF05426"/>
    </source>
</evidence>
<dbReference type="PANTHER" id="PTHR39210:SF1">
    <property type="entry name" value="HEPARIN-SULFATE LYASE"/>
    <property type="match status" value="1"/>
</dbReference>
<reference evidence="7 8" key="1">
    <citation type="submission" date="2020-07" db="EMBL/GenBank/DDBJ databases">
        <title>Sequencing the genomes of 1000 actinobacteria strains.</title>
        <authorList>
            <person name="Klenk H.-P."/>
        </authorList>
    </citation>
    <scope>NUCLEOTIDE SEQUENCE [LARGE SCALE GENOMIC DNA]</scope>
    <source>
        <strain evidence="7 8">DSM 22083</strain>
    </source>
</reference>
<evidence type="ECO:0008006" key="9">
    <source>
        <dbReference type="Google" id="ProtNLM"/>
    </source>
</evidence>
<dbReference type="GO" id="GO:0042597">
    <property type="term" value="C:periplasmic space"/>
    <property type="evidence" value="ECO:0007669"/>
    <property type="project" value="UniProtKB-SubCell"/>
</dbReference>
<organism evidence="7 8">
    <name type="scientific">Microlunatus parietis</name>
    <dbReference type="NCBI Taxonomy" id="682979"/>
    <lineage>
        <taxon>Bacteria</taxon>
        <taxon>Bacillati</taxon>
        <taxon>Actinomycetota</taxon>
        <taxon>Actinomycetes</taxon>
        <taxon>Propionibacteriales</taxon>
        <taxon>Propionibacteriaceae</taxon>
        <taxon>Microlunatus</taxon>
    </lineage>
</organism>
<dbReference type="EMBL" id="JACCBU010000001">
    <property type="protein sequence ID" value="NYE70875.1"/>
    <property type="molecule type" value="Genomic_DNA"/>
</dbReference>
<name>A0A7Y9LBP9_9ACTN</name>